<reference evidence="10 11" key="1">
    <citation type="journal article" date="2020" name="IScience">
        <title>Genome Sequencing of the Endangered Kingdonia uniflora (Circaeasteraceae, Ranunculales) Reveals Potential Mechanisms of Evolutionary Specialization.</title>
        <authorList>
            <person name="Sun Y."/>
            <person name="Deng T."/>
            <person name="Zhang A."/>
            <person name="Moore M.J."/>
            <person name="Landis J.B."/>
            <person name="Lin N."/>
            <person name="Zhang H."/>
            <person name="Zhang X."/>
            <person name="Huang J."/>
            <person name="Zhang X."/>
            <person name="Sun H."/>
            <person name="Wang H."/>
        </authorList>
    </citation>
    <scope>NUCLEOTIDE SEQUENCE [LARGE SCALE GENOMIC DNA]</scope>
    <source>
        <strain evidence="10">TB1705</strain>
        <tissue evidence="10">Leaf</tissue>
    </source>
</reference>
<comment type="subcellular location">
    <subcellularLocation>
        <location evidence="1">Membrane</location>
    </subcellularLocation>
</comment>
<evidence type="ECO:0000256" key="3">
    <source>
        <dbReference type="ARBA" id="ARBA00022692"/>
    </source>
</evidence>
<dbReference type="Gene3D" id="1.10.630.10">
    <property type="entry name" value="Cytochrome P450"/>
    <property type="match status" value="1"/>
</dbReference>
<keyword evidence="5" id="KW-1133">Transmembrane helix</keyword>
<dbReference type="Pfam" id="PF00067">
    <property type="entry name" value="p450"/>
    <property type="match status" value="1"/>
</dbReference>
<dbReference type="GO" id="GO:0016020">
    <property type="term" value="C:membrane"/>
    <property type="evidence" value="ECO:0007669"/>
    <property type="project" value="UniProtKB-SubCell"/>
</dbReference>
<dbReference type="EMBL" id="JACGCM010000119">
    <property type="protein sequence ID" value="KAF6176243.1"/>
    <property type="molecule type" value="Genomic_DNA"/>
</dbReference>
<dbReference type="PANTHER" id="PTHR47947:SF13">
    <property type="entry name" value="CYTOCHROME P450, FAMILY 81, SUBFAMILY K, POLYPEPTIDE 1-RELATED"/>
    <property type="match status" value="1"/>
</dbReference>
<keyword evidence="8" id="KW-0472">Membrane</keyword>
<evidence type="ECO:0000256" key="1">
    <source>
        <dbReference type="ARBA" id="ARBA00004370"/>
    </source>
</evidence>
<keyword evidence="2 9" id="KW-0349">Heme</keyword>
<comment type="caution">
    <text evidence="10">The sequence shown here is derived from an EMBL/GenBank/DDBJ whole genome shotgun (WGS) entry which is preliminary data.</text>
</comment>
<dbReference type="FunFam" id="1.10.630.10:FF:000026">
    <property type="entry name" value="Cytochrome P450 82C4"/>
    <property type="match status" value="1"/>
</dbReference>
<evidence type="ECO:0000256" key="2">
    <source>
        <dbReference type="ARBA" id="ARBA00022617"/>
    </source>
</evidence>
<dbReference type="GO" id="GO:0005506">
    <property type="term" value="F:iron ion binding"/>
    <property type="evidence" value="ECO:0007669"/>
    <property type="project" value="InterPro"/>
</dbReference>
<dbReference type="AlphaFoldDB" id="A0A7J7PA61"/>
<accession>A0A7J7PA61</accession>
<dbReference type="PRINTS" id="PR00385">
    <property type="entry name" value="P450"/>
</dbReference>
<dbReference type="GO" id="GO:0004497">
    <property type="term" value="F:monooxygenase activity"/>
    <property type="evidence" value="ECO:0007669"/>
    <property type="project" value="InterPro"/>
</dbReference>
<dbReference type="InterPro" id="IPR001128">
    <property type="entry name" value="Cyt_P450"/>
</dbReference>
<keyword evidence="4 9" id="KW-0479">Metal-binding</keyword>
<proteinExistence type="predicted"/>
<evidence type="ECO:0000256" key="8">
    <source>
        <dbReference type="ARBA" id="ARBA00023136"/>
    </source>
</evidence>
<evidence type="ECO:0000256" key="5">
    <source>
        <dbReference type="ARBA" id="ARBA00022989"/>
    </source>
</evidence>
<evidence type="ECO:0000256" key="7">
    <source>
        <dbReference type="ARBA" id="ARBA00023004"/>
    </source>
</evidence>
<organism evidence="10 11">
    <name type="scientific">Kingdonia uniflora</name>
    <dbReference type="NCBI Taxonomy" id="39325"/>
    <lineage>
        <taxon>Eukaryota</taxon>
        <taxon>Viridiplantae</taxon>
        <taxon>Streptophyta</taxon>
        <taxon>Embryophyta</taxon>
        <taxon>Tracheophyta</taxon>
        <taxon>Spermatophyta</taxon>
        <taxon>Magnoliopsida</taxon>
        <taxon>Ranunculales</taxon>
        <taxon>Circaeasteraceae</taxon>
        <taxon>Kingdonia</taxon>
    </lineage>
</organism>
<dbReference type="Proteomes" id="UP000541444">
    <property type="component" value="Unassembled WGS sequence"/>
</dbReference>
<keyword evidence="7 9" id="KW-0408">Iron</keyword>
<evidence type="ECO:0000256" key="4">
    <source>
        <dbReference type="ARBA" id="ARBA00022723"/>
    </source>
</evidence>
<dbReference type="PANTHER" id="PTHR47947">
    <property type="entry name" value="CYTOCHROME P450 82C3-RELATED"/>
    <property type="match status" value="1"/>
</dbReference>
<evidence type="ECO:0000313" key="10">
    <source>
        <dbReference type="EMBL" id="KAF6176243.1"/>
    </source>
</evidence>
<protein>
    <recommendedName>
        <fullName evidence="12">Cytochrome P450</fullName>
    </recommendedName>
</protein>
<evidence type="ECO:0008006" key="12">
    <source>
        <dbReference type="Google" id="ProtNLM"/>
    </source>
</evidence>
<sequence>MGILHYVLLCFFTLILIIKLCSEYIKYRKFPPSPFALPIVGHLHLVKKKPLYKSLQTLAEKYGPIIFLKFGSRPVLVVSSTSAVEECFIKNDIIFANRPPHSVAGDHLSYNYSVLGWVPCGHQWRNLHSISAIKAFSSNSLQMPAYICDEEVRFVIRGLFETRTPQKVDLKTMLSELTFNMIMRGIAGKRCFESGMGKEEKKRVLRYLKETFVPVMTMEFGDFFPNLRRVCFRGVDYRMEKLRKERKIFNQGLIEECRLTKLESSPVAGKKCMISNLLSLQDSDPKQYTDDTIQGLISTMLSAGTETTALTMEWAMSLLVNHPEVLWKAHSEIEKIIQQGRLLDESDILKLPYLNCIINETLRLYPVAPLLVPHFSSKECTVGGYTVPPETMLLGNAWAIHRDPKLWVDPAKFMPERFEGGEIEKVDALKFIPFGIGRLSCPGSVLAMRMIGLALGTLIQCFEWERIGSDPKPLVMDPIVELDNNNGINIDFDGDDMEMEEIDGPL</sequence>
<dbReference type="GO" id="GO:0016705">
    <property type="term" value="F:oxidoreductase activity, acting on paired donors, with incorporation or reduction of molecular oxygen"/>
    <property type="evidence" value="ECO:0007669"/>
    <property type="project" value="InterPro"/>
</dbReference>
<dbReference type="InterPro" id="IPR036396">
    <property type="entry name" value="Cyt_P450_sf"/>
</dbReference>
<evidence type="ECO:0000313" key="11">
    <source>
        <dbReference type="Proteomes" id="UP000541444"/>
    </source>
</evidence>
<dbReference type="InterPro" id="IPR002401">
    <property type="entry name" value="Cyt_P450_E_grp-I"/>
</dbReference>
<dbReference type="GO" id="GO:0020037">
    <property type="term" value="F:heme binding"/>
    <property type="evidence" value="ECO:0007669"/>
    <property type="project" value="InterPro"/>
</dbReference>
<evidence type="ECO:0000256" key="9">
    <source>
        <dbReference type="PIRSR" id="PIRSR602401-1"/>
    </source>
</evidence>
<evidence type="ECO:0000256" key="6">
    <source>
        <dbReference type="ARBA" id="ARBA00023002"/>
    </source>
</evidence>
<keyword evidence="11" id="KW-1185">Reference proteome</keyword>
<dbReference type="SUPFAM" id="SSF48264">
    <property type="entry name" value="Cytochrome P450"/>
    <property type="match status" value="1"/>
</dbReference>
<dbReference type="PRINTS" id="PR00463">
    <property type="entry name" value="EP450I"/>
</dbReference>
<dbReference type="GO" id="GO:0044550">
    <property type="term" value="P:secondary metabolite biosynthetic process"/>
    <property type="evidence" value="ECO:0007669"/>
    <property type="project" value="UniProtKB-ARBA"/>
</dbReference>
<feature type="binding site" description="axial binding residue" evidence="9">
    <location>
        <position position="441"/>
    </location>
    <ligand>
        <name>heme</name>
        <dbReference type="ChEBI" id="CHEBI:30413"/>
    </ligand>
    <ligandPart>
        <name>Fe</name>
        <dbReference type="ChEBI" id="CHEBI:18248"/>
    </ligandPart>
</feature>
<keyword evidence="6" id="KW-0560">Oxidoreductase</keyword>
<keyword evidence="3" id="KW-0812">Transmembrane</keyword>
<name>A0A7J7PA61_9MAGN</name>
<dbReference type="InterPro" id="IPR050651">
    <property type="entry name" value="Plant_Cytochrome_P450_Monoox"/>
</dbReference>
<comment type="cofactor">
    <cofactor evidence="9">
        <name>heme</name>
        <dbReference type="ChEBI" id="CHEBI:30413"/>
    </cofactor>
</comment>
<gene>
    <name evidence="10" type="ORF">GIB67_023534</name>
</gene>
<dbReference type="OrthoDB" id="1055148at2759"/>